<evidence type="ECO:0000259" key="2">
    <source>
        <dbReference type="Pfam" id="PF07510"/>
    </source>
</evidence>
<dbReference type="Proteomes" id="UP000185860">
    <property type="component" value="Unassembled WGS sequence"/>
</dbReference>
<reference evidence="3 4" key="1">
    <citation type="submission" date="2016-11" db="EMBL/GenBank/DDBJ databases">
        <title>Draft Genome Sequences of Nine Cyanobacterial Strains from Diverse Habitats.</title>
        <authorList>
            <person name="Zhu T."/>
            <person name="Hou S."/>
            <person name="Lu X."/>
            <person name="Hess W.R."/>
        </authorList>
    </citation>
    <scope>NUCLEOTIDE SEQUENCE [LARGE SCALE GENOMIC DNA]</scope>
    <source>
        <strain evidence="3 4">IAM M-71</strain>
    </source>
</reference>
<dbReference type="InterPro" id="IPR004919">
    <property type="entry name" value="GmrSD_N"/>
</dbReference>
<name>A0A1U7I8N5_9CYAN</name>
<dbReference type="PANTHER" id="PTHR35149">
    <property type="entry name" value="SLL5132 PROTEIN"/>
    <property type="match status" value="1"/>
</dbReference>
<evidence type="ECO:0000313" key="4">
    <source>
        <dbReference type="Proteomes" id="UP000185860"/>
    </source>
</evidence>
<organism evidence="3 4">
    <name type="scientific">[Phormidium ambiguum] IAM M-71</name>
    <dbReference type="NCBI Taxonomy" id="454136"/>
    <lineage>
        <taxon>Bacteria</taxon>
        <taxon>Bacillati</taxon>
        <taxon>Cyanobacteriota</taxon>
        <taxon>Cyanophyceae</taxon>
        <taxon>Oscillatoriophycideae</taxon>
        <taxon>Aerosakkonematales</taxon>
        <taxon>Aerosakkonemataceae</taxon>
        <taxon>Floridanema</taxon>
    </lineage>
</organism>
<proteinExistence type="predicted"/>
<dbReference type="PANTHER" id="PTHR35149:SF2">
    <property type="entry name" value="DUF262 DOMAIN-CONTAINING PROTEIN"/>
    <property type="match status" value="1"/>
</dbReference>
<accession>A0A1U7I8N5</accession>
<dbReference type="AlphaFoldDB" id="A0A1U7I8N5"/>
<dbReference type="Pfam" id="PF03235">
    <property type="entry name" value="GmrSD_N"/>
    <property type="match status" value="1"/>
</dbReference>
<comment type="caution">
    <text evidence="3">The sequence shown here is derived from an EMBL/GenBank/DDBJ whole genome shotgun (WGS) entry which is preliminary data.</text>
</comment>
<feature type="domain" description="GmrSD restriction endonucleases C-terminal" evidence="2">
    <location>
        <begin position="425"/>
        <end position="581"/>
    </location>
</feature>
<evidence type="ECO:0008006" key="5">
    <source>
        <dbReference type="Google" id="ProtNLM"/>
    </source>
</evidence>
<evidence type="ECO:0000259" key="1">
    <source>
        <dbReference type="Pfam" id="PF03235"/>
    </source>
</evidence>
<dbReference type="STRING" id="454136.NIES2119_25035"/>
<sequence length="591" mass="68876">MLMATIESQDLTLGKLFNDFYIVPSYQREYVWEEKQVSEFFQDIYDEFSASDSSSSSEYFIGSIIVCMRLDGLYEVIDGQQRMTTAYLVLCAVRDYLEKLKPGESIELLKSQIASTDIDNEGNNIFRYRITLQYRDSCGVLEKIAQQDKLNSQIPETRSSQNIINAYELIISLLERQFSENDASLQTVKKFYAYFNKNVKLVRVKTASVADALRVFATINNRGLSLNPIDLVKNLMFMKADKKEYDHIAKQWKKIIDTLFIAKEDPMRFIRYFILSRYEVDTLRREEIFRWFLNEKNRKLYENQPTAFVDSMLDAAKAYVNFTEGKDVQGKNNRYLENIQHLSSAARMPLMLLLAGQNLSTDCFNELCRQVENLFFAYLITREPTSNFERRFAQWCSQINKVTDKEKLDKFIIEQIQPAKQKVAEHFELAFSGLKEKSVPKTQMRYILAKLVQYVDESAYNTEIELKSYINKTVEIEHILPQTPELEIKLSFDKPEEIEKYIARLGNLTLLEKSINASVGNKPFKDKKEAYPTSKFLLSRAIAKKVTVGVDTAIDRALQDIEPFEQWTSQSIEKRQEMLTQLAKKVWDMPK</sequence>
<evidence type="ECO:0000313" key="3">
    <source>
        <dbReference type="EMBL" id="OKH32842.1"/>
    </source>
</evidence>
<dbReference type="EMBL" id="MRCE01000035">
    <property type="protein sequence ID" value="OKH32842.1"/>
    <property type="molecule type" value="Genomic_DNA"/>
</dbReference>
<feature type="domain" description="GmrSD restriction endonucleases N-terminal" evidence="1">
    <location>
        <begin position="14"/>
        <end position="237"/>
    </location>
</feature>
<dbReference type="InterPro" id="IPR011089">
    <property type="entry name" value="GmrSD_C"/>
</dbReference>
<protein>
    <recommendedName>
        <fullName evidence="5">DUF262 domain-containing protein</fullName>
    </recommendedName>
</protein>
<gene>
    <name evidence="3" type="ORF">NIES2119_25035</name>
</gene>
<dbReference type="Pfam" id="PF07510">
    <property type="entry name" value="GmrSD_C"/>
    <property type="match status" value="1"/>
</dbReference>